<dbReference type="GeneTree" id="ENSGT00940000155936"/>
<evidence type="ECO:0000259" key="4">
    <source>
        <dbReference type="PROSITE" id="PS50031"/>
    </source>
</evidence>
<dbReference type="InterPro" id="IPR000261">
    <property type="entry name" value="EH_dom"/>
</dbReference>
<feature type="domain" description="EF-hand" evidence="5">
    <location>
        <begin position="278"/>
        <end position="303"/>
    </location>
</feature>
<evidence type="ECO:0000256" key="3">
    <source>
        <dbReference type="SAM" id="MobiDB-lite"/>
    </source>
</evidence>
<dbReference type="SMART" id="SM00054">
    <property type="entry name" value="EFh"/>
    <property type="match status" value="2"/>
</dbReference>
<dbReference type="GO" id="GO:0005509">
    <property type="term" value="F:calcium ion binding"/>
    <property type="evidence" value="ECO:0007669"/>
    <property type="project" value="InterPro"/>
</dbReference>
<dbReference type="PROSITE" id="PS00018">
    <property type="entry name" value="EF_HAND_1"/>
    <property type="match status" value="2"/>
</dbReference>
<dbReference type="Pfam" id="PF12763">
    <property type="entry name" value="EH"/>
    <property type="match status" value="2"/>
</dbReference>
<feature type="domain" description="EH" evidence="4">
    <location>
        <begin position="278"/>
        <end position="324"/>
    </location>
</feature>
<dbReference type="PANTHER" id="PTHR11216:SF29">
    <property type="entry name" value="INTERSECTIN-2"/>
    <property type="match status" value="1"/>
</dbReference>
<reference evidence="6" key="1">
    <citation type="submission" date="2023-09" db="UniProtKB">
        <authorList>
            <consortium name="Ensembl"/>
        </authorList>
    </citation>
    <scope>IDENTIFICATION</scope>
</reference>
<dbReference type="InterPro" id="IPR002048">
    <property type="entry name" value="EF_hand_dom"/>
</dbReference>
<accession>A0A3B4GLD5</accession>
<dbReference type="Gene3D" id="1.10.238.10">
    <property type="entry name" value="EF-hand"/>
    <property type="match status" value="2"/>
</dbReference>
<organism evidence="6">
    <name type="scientific">Pundamilia nyererei</name>
    <dbReference type="NCBI Taxonomy" id="303518"/>
    <lineage>
        <taxon>Eukaryota</taxon>
        <taxon>Metazoa</taxon>
        <taxon>Chordata</taxon>
        <taxon>Craniata</taxon>
        <taxon>Vertebrata</taxon>
        <taxon>Euteleostomi</taxon>
        <taxon>Actinopterygii</taxon>
        <taxon>Neopterygii</taxon>
        <taxon>Teleostei</taxon>
        <taxon>Neoteleostei</taxon>
        <taxon>Acanthomorphata</taxon>
        <taxon>Ovalentaria</taxon>
        <taxon>Cichlomorphae</taxon>
        <taxon>Cichliformes</taxon>
        <taxon>Cichlidae</taxon>
        <taxon>African cichlids</taxon>
        <taxon>Pseudocrenilabrinae</taxon>
        <taxon>Haplochromini</taxon>
        <taxon>Pundamilia</taxon>
    </lineage>
</organism>
<dbReference type="GO" id="GO:0042734">
    <property type="term" value="C:presynaptic membrane"/>
    <property type="evidence" value="ECO:0007669"/>
    <property type="project" value="TreeGrafter"/>
</dbReference>
<keyword evidence="2" id="KW-0106">Calcium</keyword>
<dbReference type="PANTHER" id="PTHR11216">
    <property type="entry name" value="EH DOMAIN"/>
    <property type="match status" value="1"/>
</dbReference>
<evidence type="ECO:0000256" key="2">
    <source>
        <dbReference type="ARBA" id="ARBA00022837"/>
    </source>
</evidence>
<feature type="domain" description="EF-hand" evidence="5">
    <location>
        <begin position="52"/>
        <end position="87"/>
    </location>
</feature>
<dbReference type="PROSITE" id="PS50031">
    <property type="entry name" value="EH"/>
    <property type="match status" value="2"/>
</dbReference>
<protein>
    <submittedName>
        <fullName evidence="6">Intersectin 2b</fullName>
    </submittedName>
</protein>
<feature type="region of interest" description="Disordered" evidence="3">
    <location>
        <begin position="376"/>
        <end position="403"/>
    </location>
</feature>
<evidence type="ECO:0000259" key="5">
    <source>
        <dbReference type="PROSITE" id="PS50222"/>
    </source>
</evidence>
<proteinExistence type="predicted"/>
<dbReference type="CDD" id="cd00052">
    <property type="entry name" value="EH"/>
    <property type="match status" value="2"/>
</dbReference>
<dbReference type="InterPro" id="IPR011992">
    <property type="entry name" value="EF-hand-dom_pair"/>
</dbReference>
<sequence>IGQFPHFVCGPSVWAISPEERDKHDQMFDSLSPTVGCVTGDQAKRFFLQSGLPASVLADIWSLADMNKDGKMDRLEFSVAMKLIKLKLTGTPLPSSLPIIMKQPPVRIGSMVHGTNLAMLTPMAVSPMTPMTGLSPMVPSSSGMNPLMMSTAPTPLVPTMGNTTVPNGTMGLLQPISSGGLPLSATSYASPLGRASSPAGINMAPTLLDLGSGSSGSSTPSVMSPMNAVPSDWAVPHASRLKYRQQFNSLDKQMIGYLTGIIVHYVLQKSNLQISCRNLADVDKDGKLQAEEFILAMHLVDLAKSGQPLPLTLPTELVPPSQSATNGLSSSLIDNLEIEPPQKPKMNISFEDKFKANLERGNAELEKRRQALLDAERREQERRAQKEKEEREKREKEAWEAEERRRKEEERRLELQRELERQKEEERQREIERKELERQLERQRKEEWERRRKGELQLKKEQEQDEITKLKAKKRSLELELEAGDKHRQISDRLRDFQNKKKLQKTELDLNNQRKEARQQDINNLQKQIEVCEFQRKLSHLTPEQKRLTEKLKNMSLNNLPG</sequence>
<name>A0A3B4GLD5_9CICH</name>
<dbReference type="GO" id="GO:0005737">
    <property type="term" value="C:cytoplasm"/>
    <property type="evidence" value="ECO:0007669"/>
    <property type="project" value="TreeGrafter"/>
</dbReference>
<dbReference type="SMART" id="SM00027">
    <property type="entry name" value="EH"/>
    <property type="match status" value="2"/>
</dbReference>
<dbReference type="AlphaFoldDB" id="A0A3B4GLD5"/>
<dbReference type="GO" id="GO:0150007">
    <property type="term" value="P:clathrin-dependent synaptic vesicle endocytosis"/>
    <property type="evidence" value="ECO:0007669"/>
    <property type="project" value="TreeGrafter"/>
</dbReference>
<dbReference type="PROSITE" id="PS50222">
    <property type="entry name" value="EF_HAND_2"/>
    <property type="match status" value="2"/>
</dbReference>
<dbReference type="FunFam" id="1.10.238.10:FF:000055">
    <property type="entry name" value="Intersectin-1 isoform 1"/>
    <property type="match status" value="1"/>
</dbReference>
<dbReference type="Ensembl" id="ENSPNYT00000023555.1">
    <property type="protein sequence ID" value="ENSPNYP00000022989.1"/>
    <property type="gene ID" value="ENSPNYG00000017243.1"/>
</dbReference>
<dbReference type="GO" id="GO:0060090">
    <property type="term" value="F:molecular adaptor activity"/>
    <property type="evidence" value="ECO:0007669"/>
    <property type="project" value="TreeGrafter"/>
</dbReference>
<evidence type="ECO:0000313" key="6">
    <source>
        <dbReference type="Ensembl" id="ENSPNYP00000022989.1"/>
    </source>
</evidence>
<feature type="domain" description="EH" evidence="4">
    <location>
        <begin position="20"/>
        <end position="108"/>
    </location>
</feature>
<evidence type="ECO:0000256" key="1">
    <source>
        <dbReference type="ARBA" id="ARBA00022723"/>
    </source>
</evidence>
<keyword evidence="1" id="KW-0479">Metal-binding</keyword>
<dbReference type="InterPro" id="IPR018247">
    <property type="entry name" value="EF_Hand_1_Ca_BS"/>
</dbReference>
<dbReference type="SUPFAM" id="SSF47473">
    <property type="entry name" value="EF-hand"/>
    <property type="match status" value="2"/>
</dbReference>
<dbReference type="GO" id="GO:0097708">
    <property type="term" value="C:intracellular vesicle"/>
    <property type="evidence" value="ECO:0007669"/>
    <property type="project" value="TreeGrafter"/>
</dbReference>